<dbReference type="RefSeq" id="WP_062618982.1">
    <property type="nucleotide sequence ID" value="NZ_JRWG01000001.1"/>
</dbReference>
<dbReference type="PATRIC" id="fig|1548749.3.peg.159"/>
<gene>
    <name evidence="1" type="ORF">LS48_00740</name>
</gene>
<proteinExistence type="predicted"/>
<sequence>MAKDCENKFLINHKGTEQTQRSLSAMLPENLNLNDFSTEDWMKFAYNFASEVNYFSVENAAVPSGNWESFFIEKEKITAFLREAETSNRLSPHLALFVCFLKLLEISKAHFNALTKRHLDFYYNEILQIDKKAPVADSVHLIFELAKNFSTSKVDEHTLLEAGKDALGKRLQYATDKEVVVNKATVGALKSIYHHRKTNNLNPIEFNGLFAAPAVNSADGKGEPFKADGNWLPFGYPTHFKPSISLETPNLGFAIAAPTLNLGEGERVIQVIFNLEKSIPVFNISQLIDCIDVFATGEKDWLGPFKISASTKGFTSVVGNKTVQFCLKIDKTEKAIVPYNQEIHKENFETEQPVFRFLLKTQQPEFSIGYQLYTELLQKKVKKTTVKVSVSEAENLQLKNDFGTLAADKPFFPFGTQPMERSAFYIDYPEMFSKKWNTVSLHASWLNTPSDFKQHYIAYRKDDNNFNLSPNLYFQTLYFNFNTVTKKYAKPAGLTFNPTSSPSNLYVTGNDYFKAKVSVENNENLVTVNGAFPLFTKNGELFESNLSINNANYTTGKNGPIKLSLNQSFLHALFPKVYALALSTEEDTVLPNEPYTPIIEKIALNYTASQEVEFGVSQTANLEKIQLFHEHPFGQAETSETLVPTYCAGGELYIGLENTEALQQVQLLFQLLEGTENPLAETFSSAEKISWAVLSNNSWMELSSDYLLGNTTDNFLKTGIVTIIIPREATENNTLLPSGMVWLRAKNPKSFDAVCRFINVHAQVITATFVNNSNELSHLKNGLPAETISKLTERDSAIKSVLQPYNSFGGKPEESDESYYRRVSERIRHRDRAISLWDYEHLILQKFPEVYKVKCLNHTKGNDFHAPGNVMVVVIPDIKNNNAFDIFQPRLSTAKRNEIQNYINELNTFFVFAEIINPDYEEVEVTLGVKFNTGFDENFYTKQIEEDVKKYLSPWAYSETSVLNFGVAFHKNKLISYLENQPYVDFLDDVSVKHRTSETSAYIEKTNVIPSSPKAILVSAKKHFITAVQSKCSEQTPKKPTVCLP</sequence>
<keyword evidence="2" id="KW-1185">Reference proteome</keyword>
<accession>A0A137RLG4</accession>
<reference evidence="2" key="1">
    <citation type="submission" date="2014-10" db="EMBL/GenBank/DDBJ databases">
        <title>Genome sequencing of Vitellibacter sp. D-24.</title>
        <authorList>
            <person name="Thevarajoo S."/>
            <person name="Selvaratnam C."/>
            <person name="Goh K.M."/>
            <person name="Chong C.S."/>
        </authorList>
    </citation>
    <scope>NUCLEOTIDE SEQUENCE [LARGE SCALE GENOMIC DNA]</scope>
    <source>
        <strain evidence="2">D-24</strain>
    </source>
</reference>
<name>A0A137RLG4_9FLAO</name>
<dbReference type="Proteomes" id="UP000070138">
    <property type="component" value="Unassembled WGS sequence"/>
</dbReference>
<dbReference type="AlphaFoldDB" id="A0A137RLG4"/>
<reference evidence="1 2" key="2">
    <citation type="journal article" date="2016" name="Int. J. Syst. Evol. Microbiol.">
        <title>Vitellibacter aquimaris sp. nov., a marine bacterium isolated from seawater.</title>
        <authorList>
            <person name="Thevarajoo S."/>
            <person name="Selvaratnam C."/>
            <person name="Goh K.M."/>
            <person name="Hong K.W."/>
            <person name="Chan X.Y."/>
            <person name="Chan K.G."/>
            <person name="Chong C.S."/>
        </authorList>
    </citation>
    <scope>NUCLEOTIDE SEQUENCE [LARGE SCALE GENOMIC DNA]</scope>
    <source>
        <strain evidence="1 2">D-24</strain>
    </source>
</reference>
<dbReference type="OrthoDB" id="9762853at2"/>
<comment type="caution">
    <text evidence="1">The sequence shown here is derived from an EMBL/GenBank/DDBJ whole genome shotgun (WGS) entry which is preliminary data.</text>
</comment>
<dbReference type="EMBL" id="JRWG01000001">
    <property type="protein sequence ID" value="KXO01039.1"/>
    <property type="molecule type" value="Genomic_DNA"/>
</dbReference>
<organism evidence="1 2">
    <name type="scientific">Aequorivita aquimaris</name>
    <dbReference type="NCBI Taxonomy" id="1548749"/>
    <lineage>
        <taxon>Bacteria</taxon>
        <taxon>Pseudomonadati</taxon>
        <taxon>Bacteroidota</taxon>
        <taxon>Flavobacteriia</taxon>
        <taxon>Flavobacteriales</taxon>
        <taxon>Flavobacteriaceae</taxon>
        <taxon>Aequorivita</taxon>
    </lineage>
</organism>
<dbReference type="STRING" id="1548749.LS48_00740"/>
<protein>
    <submittedName>
        <fullName evidence="1">Uncharacterized protein</fullName>
    </submittedName>
</protein>
<evidence type="ECO:0000313" key="2">
    <source>
        <dbReference type="Proteomes" id="UP000070138"/>
    </source>
</evidence>
<evidence type="ECO:0000313" key="1">
    <source>
        <dbReference type="EMBL" id="KXO01039.1"/>
    </source>
</evidence>